<protein>
    <submittedName>
        <fullName evidence="1">Uncharacterized protein</fullName>
    </submittedName>
</protein>
<dbReference type="EMBL" id="CP061800">
    <property type="protein sequence ID" value="QTA89461.1"/>
    <property type="molecule type" value="Genomic_DNA"/>
</dbReference>
<dbReference type="KEGG" id="dmm:dnm_055150"/>
<evidence type="ECO:0000313" key="1">
    <source>
        <dbReference type="EMBL" id="QTA89461.1"/>
    </source>
</evidence>
<gene>
    <name evidence="1" type="ORF">dnm_055150</name>
</gene>
<organism evidence="1 2">
    <name type="scientific">Desulfonema magnum</name>
    <dbReference type="NCBI Taxonomy" id="45655"/>
    <lineage>
        <taxon>Bacteria</taxon>
        <taxon>Pseudomonadati</taxon>
        <taxon>Thermodesulfobacteriota</taxon>
        <taxon>Desulfobacteria</taxon>
        <taxon>Desulfobacterales</taxon>
        <taxon>Desulfococcaceae</taxon>
        <taxon>Desulfonema</taxon>
    </lineage>
</organism>
<proteinExistence type="predicted"/>
<dbReference type="AlphaFoldDB" id="A0A975BPT2"/>
<reference evidence="1" key="1">
    <citation type="journal article" date="2021" name="Microb. Physiol.">
        <title>Proteogenomic Insights into the Physiology of Marine, Sulfate-Reducing, Filamentous Desulfonema limicola and Desulfonema magnum.</title>
        <authorList>
            <person name="Schnaars V."/>
            <person name="Wohlbrand L."/>
            <person name="Scheve S."/>
            <person name="Hinrichs C."/>
            <person name="Reinhardt R."/>
            <person name="Rabus R."/>
        </authorList>
    </citation>
    <scope>NUCLEOTIDE SEQUENCE</scope>
    <source>
        <strain evidence="1">4be13</strain>
    </source>
</reference>
<sequence length="38" mass="4657">MWLRVFVALICLYSLWLKKSCTWREKAEIFIFRYGDGL</sequence>
<evidence type="ECO:0000313" key="2">
    <source>
        <dbReference type="Proteomes" id="UP000663722"/>
    </source>
</evidence>
<dbReference type="Proteomes" id="UP000663722">
    <property type="component" value="Chromosome"/>
</dbReference>
<accession>A0A975BPT2</accession>
<keyword evidence="2" id="KW-1185">Reference proteome</keyword>
<name>A0A975BPT2_9BACT</name>